<gene>
    <name evidence="6" type="primary">gpt10</name>
    <name evidence="6" type="ORF">DDB_G0281103</name>
</gene>
<dbReference type="InParanoid" id="Q54UF6"/>
<dbReference type="KEGG" id="ddi:DDB_G0281103"/>
<evidence type="ECO:0000259" key="4">
    <source>
        <dbReference type="Pfam" id="PF17102"/>
    </source>
</evidence>
<dbReference type="dictyBase" id="DDB_G0281103">
    <property type="gene designation" value="gpt10"/>
</dbReference>
<dbReference type="Pfam" id="PF11380">
    <property type="entry name" value="Stealth_CR2"/>
    <property type="match status" value="1"/>
</dbReference>
<feature type="domain" description="Stealth protein CR4 conserved region 4" evidence="5">
    <location>
        <begin position="319"/>
        <end position="364"/>
    </location>
</feature>
<evidence type="ECO:0000256" key="1">
    <source>
        <dbReference type="SAM" id="SignalP"/>
    </source>
</evidence>
<accession>Q54UF6</accession>
<reference evidence="6 7" key="1">
    <citation type="journal article" date="2005" name="Nature">
        <title>The genome of the social amoeba Dictyostelium discoideum.</title>
        <authorList>
            <consortium name="The Dictyostelium discoideum Sequencing Consortium"/>
            <person name="Eichinger L."/>
            <person name="Pachebat J.A."/>
            <person name="Glockner G."/>
            <person name="Rajandream M.A."/>
            <person name="Sucgang R."/>
            <person name="Berriman M."/>
            <person name="Song J."/>
            <person name="Olsen R."/>
            <person name="Szafranski K."/>
            <person name="Xu Q."/>
            <person name="Tunggal B."/>
            <person name="Kummerfeld S."/>
            <person name="Madera M."/>
            <person name="Konfortov B.A."/>
            <person name="Rivero F."/>
            <person name="Bankier A.T."/>
            <person name="Lehmann R."/>
            <person name="Hamlin N."/>
            <person name="Davies R."/>
            <person name="Gaudet P."/>
            <person name="Fey P."/>
            <person name="Pilcher K."/>
            <person name="Chen G."/>
            <person name="Saunders D."/>
            <person name="Sodergren E."/>
            <person name="Davis P."/>
            <person name="Kerhornou A."/>
            <person name="Nie X."/>
            <person name="Hall N."/>
            <person name="Anjard C."/>
            <person name="Hemphill L."/>
            <person name="Bason N."/>
            <person name="Farbrother P."/>
            <person name="Desany B."/>
            <person name="Just E."/>
            <person name="Morio T."/>
            <person name="Rost R."/>
            <person name="Churcher C."/>
            <person name="Cooper J."/>
            <person name="Haydock S."/>
            <person name="van Driessche N."/>
            <person name="Cronin A."/>
            <person name="Goodhead I."/>
            <person name="Muzny D."/>
            <person name="Mourier T."/>
            <person name="Pain A."/>
            <person name="Lu M."/>
            <person name="Harper D."/>
            <person name="Lindsay R."/>
            <person name="Hauser H."/>
            <person name="James K."/>
            <person name="Quiles M."/>
            <person name="Madan Babu M."/>
            <person name="Saito T."/>
            <person name="Buchrieser C."/>
            <person name="Wardroper A."/>
            <person name="Felder M."/>
            <person name="Thangavelu M."/>
            <person name="Johnson D."/>
            <person name="Knights A."/>
            <person name="Loulseged H."/>
            <person name="Mungall K."/>
            <person name="Oliver K."/>
            <person name="Price C."/>
            <person name="Quail M.A."/>
            <person name="Urushihara H."/>
            <person name="Hernandez J."/>
            <person name="Rabbinowitsch E."/>
            <person name="Steffen D."/>
            <person name="Sanders M."/>
            <person name="Ma J."/>
            <person name="Kohara Y."/>
            <person name="Sharp S."/>
            <person name="Simmonds M."/>
            <person name="Spiegler S."/>
            <person name="Tivey A."/>
            <person name="Sugano S."/>
            <person name="White B."/>
            <person name="Walker D."/>
            <person name="Woodward J."/>
            <person name="Winckler T."/>
            <person name="Tanaka Y."/>
            <person name="Shaulsky G."/>
            <person name="Schleicher M."/>
            <person name="Weinstock G."/>
            <person name="Rosenthal A."/>
            <person name="Cox E.C."/>
            <person name="Chisholm R.L."/>
            <person name="Gibbs R."/>
            <person name="Loomis W.F."/>
            <person name="Platzer M."/>
            <person name="Kay R.R."/>
            <person name="Williams J."/>
            <person name="Dear P.H."/>
            <person name="Noegel A.A."/>
            <person name="Barrell B."/>
            <person name="Kuspa A."/>
        </authorList>
    </citation>
    <scope>NUCLEOTIDE SEQUENCE [LARGE SCALE GENOMIC DNA]</scope>
    <source>
        <strain evidence="6 7">AX4</strain>
    </source>
</reference>
<dbReference type="EMBL" id="AAFI02000040">
    <property type="protein sequence ID" value="EAL66848.1"/>
    <property type="molecule type" value="Genomic_DNA"/>
</dbReference>
<dbReference type="RefSeq" id="XP_640820.1">
    <property type="nucleotide sequence ID" value="XM_635728.1"/>
</dbReference>
<dbReference type="PaxDb" id="44689-DDB0231865"/>
<name>Q54UF6_DICDI</name>
<dbReference type="HOGENOM" id="CLU_043224_1_0_1"/>
<keyword evidence="1" id="KW-0732">Signal</keyword>
<evidence type="ECO:0000313" key="7">
    <source>
        <dbReference type="Proteomes" id="UP000002195"/>
    </source>
</evidence>
<dbReference type="AlphaFoldDB" id="Q54UF6"/>
<sequence length="365" mass="42912">MKRIHFVFVILGLLWISGIALYMSSRQKVEQSIQEEQTKPIQGTRTDKKKLHCDYIDMVYTWVNGSDPKHIDSRTMRSGNTRHSSPGNNRYRDLMGLKYSLRSIKKFAPWIKNVWVVSASQYPTWFDPSSDEVKFIFHEDYYSNQDDLPTFNSNSIESNFYSLPKEVSDCFIYFNDDIFFGAPVSVSDFWDSDAGQAIYKSSWTAPQSKEKQSNIWHACIAYTNDLLNNIWEVDNKNRHYASHGHQFFTREIFDRMYQDLEPEFKKTSANPFRTAHDLQIPFLYLAYVTRFYATYEPTPINYYALIMDDHEKMKKEFAKILAKKPKTVCLNDGLSPDKPNTKVVDELEKFFETYLPERGSWEKSN</sequence>
<dbReference type="Proteomes" id="UP000002195">
    <property type="component" value="Unassembled WGS sequence"/>
</dbReference>
<feature type="signal peptide" evidence="1">
    <location>
        <begin position="1"/>
        <end position="20"/>
    </location>
</feature>
<dbReference type="InterPro" id="IPR053362">
    <property type="entry name" value="RPS_phosphotransferase_WefF"/>
</dbReference>
<dbReference type="InterPro" id="IPR021520">
    <property type="entry name" value="Stealth_CR2"/>
</dbReference>
<feature type="domain" description="Stealth protein CR2 conserved region 2" evidence="2">
    <location>
        <begin position="90"/>
        <end position="196"/>
    </location>
</feature>
<keyword evidence="7" id="KW-1185">Reference proteome</keyword>
<dbReference type="Pfam" id="PF17103">
    <property type="entry name" value="Stealth_CR4"/>
    <property type="match status" value="1"/>
</dbReference>
<feature type="domain" description="Stealth protein CR1 conserved region 1" evidence="3">
    <location>
        <begin position="55"/>
        <end position="80"/>
    </location>
</feature>
<dbReference type="eggNOG" id="ENOG502S55A">
    <property type="taxonomic scope" value="Eukaryota"/>
</dbReference>
<dbReference type="Pfam" id="PF17101">
    <property type="entry name" value="Stealth_CR1"/>
    <property type="match status" value="1"/>
</dbReference>
<evidence type="ECO:0000259" key="3">
    <source>
        <dbReference type="Pfam" id="PF17101"/>
    </source>
</evidence>
<evidence type="ECO:0000259" key="2">
    <source>
        <dbReference type="Pfam" id="PF11380"/>
    </source>
</evidence>
<dbReference type="STRING" id="44689.Q54UF6"/>
<dbReference type="PANTHER" id="PTHR47452:SF1">
    <property type="match status" value="1"/>
</dbReference>
<dbReference type="Pfam" id="PF17102">
    <property type="entry name" value="Stealth_CR3"/>
    <property type="match status" value="1"/>
</dbReference>
<evidence type="ECO:0000259" key="5">
    <source>
        <dbReference type="Pfam" id="PF17103"/>
    </source>
</evidence>
<dbReference type="OMA" id="FIKHAPF"/>
<dbReference type="InterPro" id="IPR031356">
    <property type="entry name" value="Stealth_CR4"/>
</dbReference>
<dbReference type="PANTHER" id="PTHR47452">
    <property type="entry name" value="PUTATIVE-RELATED"/>
    <property type="match status" value="1"/>
</dbReference>
<evidence type="ECO:0000313" key="6">
    <source>
        <dbReference type="EMBL" id="EAL66848.1"/>
    </source>
</evidence>
<dbReference type="VEuPathDB" id="AmoebaDB:DDB_G0281103"/>
<dbReference type="InterPro" id="IPR031357">
    <property type="entry name" value="Stealth_CR3"/>
</dbReference>
<comment type="caution">
    <text evidence="6">The sequence shown here is derived from an EMBL/GenBank/DDBJ whole genome shotgun (WGS) entry which is preliminary data.</text>
</comment>
<dbReference type="PhylomeDB" id="Q54UF6"/>
<dbReference type="InterPro" id="IPR031358">
    <property type="entry name" value="Stealth_CR1"/>
</dbReference>
<proteinExistence type="predicted"/>
<organism evidence="6 7">
    <name type="scientific">Dictyostelium discoideum</name>
    <name type="common">Social amoeba</name>
    <dbReference type="NCBI Taxonomy" id="44689"/>
    <lineage>
        <taxon>Eukaryota</taxon>
        <taxon>Amoebozoa</taxon>
        <taxon>Evosea</taxon>
        <taxon>Eumycetozoa</taxon>
        <taxon>Dictyostelia</taxon>
        <taxon>Dictyosteliales</taxon>
        <taxon>Dictyosteliaceae</taxon>
        <taxon>Dictyostelium</taxon>
    </lineage>
</organism>
<dbReference type="GO" id="GO:0016772">
    <property type="term" value="F:transferase activity, transferring phosphorus-containing groups"/>
    <property type="evidence" value="ECO:0007669"/>
    <property type="project" value="InterPro"/>
</dbReference>
<feature type="domain" description="Stealth protein CR3 conserved region 3" evidence="4">
    <location>
        <begin position="242"/>
        <end position="288"/>
    </location>
</feature>
<dbReference type="GeneID" id="8622874"/>
<protein>
    <submittedName>
        <fullName evidence="6">Uncharacterized protein</fullName>
    </submittedName>
</protein>
<feature type="chain" id="PRO_5004250322" evidence="1">
    <location>
        <begin position="21"/>
        <end position="365"/>
    </location>
</feature>